<dbReference type="Proteomes" id="UP000198992">
    <property type="component" value="Unassembled WGS sequence"/>
</dbReference>
<feature type="coiled-coil region" evidence="2">
    <location>
        <begin position="103"/>
        <end position="166"/>
    </location>
</feature>
<comment type="subcellular location">
    <subcellularLocation>
        <location evidence="1">Cell envelope</location>
    </subcellularLocation>
</comment>
<evidence type="ECO:0000256" key="2">
    <source>
        <dbReference type="SAM" id="Coils"/>
    </source>
</evidence>
<reference evidence="4 5" key="1">
    <citation type="submission" date="2016-10" db="EMBL/GenBank/DDBJ databases">
        <authorList>
            <person name="de Groot N.N."/>
        </authorList>
    </citation>
    <scope>NUCLEOTIDE SEQUENCE [LARGE SCALE GENOMIC DNA]</scope>
    <source>
        <strain evidence="4 5">MT12</strain>
    </source>
</reference>
<dbReference type="AlphaFoldDB" id="A0A1H4Y148"/>
<dbReference type="Gene3D" id="2.40.50.100">
    <property type="match status" value="1"/>
</dbReference>
<dbReference type="PANTHER" id="PTHR30386">
    <property type="entry name" value="MEMBRANE FUSION SUBUNIT OF EMRAB-TOLC MULTIDRUG EFFLUX PUMP"/>
    <property type="match status" value="1"/>
</dbReference>
<dbReference type="InterPro" id="IPR050739">
    <property type="entry name" value="MFP"/>
</dbReference>
<evidence type="ECO:0000313" key="5">
    <source>
        <dbReference type="Proteomes" id="UP000198992"/>
    </source>
</evidence>
<evidence type="ECO:0000256" key="1">
    <source>
        <dbReference type="ARBA" id="ARBA00004196"/>
    </source>
</evidence>
<dbReference type="GO" id="GO:0030313">
    <property type="term" value="C:cell envelope"/>
    <property type="evidence" value="ECO:0007669"/>
    <property type="project" value="UniProtKB-SubCell"/>
</dbReference>
<keyword evidence="3" id="KW-0812">Transmembrane</keyword>
<feature type="transmembrane region" description="Helical" evidence="3">
    <location>
        <begin position="23"/>
        <end position="45"/>
    </location>
</feature>
<sequence>MTPGERTPNAIPTIPGGKTRHPAILRVSAIGVAGILATLMITAVVPPIFADQSDRAVVDAPVTLITASIAGEIASLSVQPGSDVAAGEPLAEISNPRVDRAALISLEEKSADSREKLSAARAKSQTDSAYIASLDTEIANQTSQLRARLQSQIEELRARVAQSSAMSSEKKALVDRQSDMVSRNAASMDMLRPTQQQYSAALHSTDAETFKLNQKMSQLDALNKGIYVGDDSVAISILAQKRRDIELDAKSMDIEARQQSGIVTNLQKIIDTEGGRLERLGAATVVSPGSGKVLTVGASTGRHVNPGDTIASVIDCDKRFVVAIFSYRQGENLMPGTRVRIDGGVLHSGVVTSVLPRTTDKVDERFAVPFPQTERRVVCHHHAGPGGRRTAAHRDDGA</sequence>
<dbReference type="EMBL" id="FNTH01000001">
    <property type="protein sequence ID" value="SED11686.1"/>
    <property type="molecule type" value="Genomic_DNA"/>
</dbReference>
<keyword evidence="3" id="KW-1133">Transmembrane helix</keyword>
<gene>
    <name evidence="4" type="ORF">SAMN05444164_3744</name>
</gene>
<keyword evidence="2" id="KW-0175">Coiled coil</keyword>
<name>A0A1H4Y148_9BRAD</name>
<organism evidence="4 5">
    <name type="scientific">Bradyrhizobium erythrophlei</name>
    <dbReference type="NCBI Taxonomy" id="1437360"/>
    <lineage>
        <taxon>Bacteria</taxon>
        <taxon>Pseudomonadati</taxon>
        <taxon>Pseudomonadota</taxon>
        <taxon>Alphaproteobacteria</taxon>
        <taxon>Hyphomicrobiales</taxon>
        <taxon>Nitrobacteraceae</taxon>
        <taxon>Bradyrhizobium</taxon>
    </lineage>
</organism>
<evidence type="ECO:0000256" key="3">
    <source>
        <dbReference type="SAM" id="Phobius"/>
    </source>
</evidence>
<dbReference type="PANTHER" id="PTHR30386:SF19">
    <property type="entry name" value="MULTIDRUG EXPORT PROTEIN EMRA-RELATED"/>
    <property type="match status" value="1"/>
</dbReference>
<accession>A0A1H4Y148</accession>
<keyword evidence="3" id="KW-0472">Membrane</keyword>
<evidence type="ECO:0000313" key="4">
    <source>
        <dbReference type="EMBL" id="SED11686.1"/>
    </source>
</evidence>
<proteinExistence type="predicted"/>
<protein>
    <submittedName>
        <fullName evidence="4">Multidrug resistance efflux pump</fullName>
    </submittedName>
</protein>